<reference evidence="2 3" key="1">
    <citation type="submission" date="2019-10" db="EMBL/GenBank/DDBJ databases">
        <title>Assembly and Annotation for the nematode Trichostrongylus colubriformis.</title>
        <authorList>
            <person name="Martin J."/>
        </authorList>
    </citation>
    <scope>NUCLEOTIDE SEQUENCE [LARGE SCALE GENOMIC DNA]</scope>
    <source>
        <strain evidence="2">G859</strain>
        <tissue evidence="2">Whole worm</tissue>
    </source>
</reference>
<keyword evidence="1" id="KW-1133">Transmembrane helix</keyword>
<keyword evidence="1" id="KW-0472">Membrane</keyword>
<protein>
    <submittedName>
        <fullName evidence="2">Uncharacterized protein</fullName>
    </submittedName>
</protein>
<dbReference type="EMBL" id="WIXE01016169">
    <property type="protein sequence ID" value="KAK5972878.1"/>
    <property type="molecule type" value="Genomic_DNA"/>
</dbReference>
<dbReference type="AlphaFoldDB" id="A0AAN8FYA6"/>
<evidence type="ECO:0000313" key="3">
    <source>
        <dbReference type="Proteomes" id="UP001331761"/>
    </source>
</evidence>
<organism evidence="2 3">
    <name type="scientific">Trichostrongylus colubriformis</name>
    <name type="common">Black scour worm</name>
    <dbReference type="NCBI Taxonomy" id="6319"/>
    <lineage>
        <taxon>Eukaryota</taxon>
        <taxon>Metazoa</taxon>
        <taxon>Ecdysozoa</taxon>
        <taxon>Nematoda</taxon>
        <taxon>Chromadorea</taxon>
        <taxon>Rhabditida</taxon>
        <taxon>Rhabditina</taxon>
        <taxon>Rhabditomorpha</taxon>
        <taxon>Strongyloidea</taxon>
        <taxon>Trichostrongylidae</taxon>
        <taxon>Trichostrongylus</taxon>
    </lineage>
</organism>
<gene>
    <name evidence="2" type="ORF">GCK32_021950</name>
</gene>
<evidence type="ECO:0000256" key="1">
    <source>
        <dbReference type="SAM" id="Phobius"/>
    </source>
</evidence>
<comment type="caution">
    <text evidence="2">The sequence shown here is derived from an EMBL/GenBank/DDBJ whole genome shotgun (WGS) entry which is preliminary data.</text>
</comment>
<feature type="transmembrane region" description="Helical" evidence="1">
    <location>
        <begin position="75"/>
        <end position="94"/>
    </location>
</feature>
<name>A0AAN8FYA6_TRICO</name>
<keyword evidence="1" id="KW-0812">Transmembrane</keyword>
<dbReference type="Proteomes" id="UP001331761">
    <property type="component" value="Unassembled WGS sequence"/>
</dbReference>
<sequence length="113" mass="12856">MVRKPLTGYLFRIILCHTGPKSIRKLLFGGRRISVILSESEECGLVFVHPITCLSKGLIHGQIVYLTVNYQTWQVRIFVIFSVFSTISALQVIYGDLGLNLPQRYDGEFYTNS</sequence>
<proteinExistence type="predicted"/>
<accession>A0AAN8FYA6</accession>
<evidence type="ECO:0000313" key="2">
    <source>
        <dbReference type="EMBL" id="KAK5972878.1"/>
    </source>
</evidence>
<keyword evidence="3" id="KW-1185">Reference proteome</keyword>